<dbReference type="RefSeq" id="WP_317227145.1">
    <property type="nucleotide sequence ID" value="NZ_JAWJEJ010000001.1"/>
</dbReference>
<evidence type="ECO:0000313" key="2">
    <source>
        <dbReference type="Proteomes" id="UP001273531"/>
    </source>
</evidence>
<accession>A0ABU3Y9I5</accession>
<dbReference type="Proteomes" id="UP001273531">
    <property type="component" value="Unassembled WGS sequence"/>
</dbReference>
<protein>
    <submittedName>
        <fullName evidence="1">Uncharacterized protein</fullName>
    </submittedName>
</protein>
<proteinExistence type="predicted"/>
<gene>
    <name evidence="1" type="ORF">RZN05_13620</name>
</gene>
<sequence length="118" mass="13258">MEPEFLDTLERLDLTASQAPWYVDQLDDEDCMRLVAVTNRDPATMTLAGKDWDAEQVIAACLVQSPSYVSPADTRWNENAALIAEMRNSLPELIRLARIGLAVEHDRARRTSEATRSP</sequence>
<organism evidence="1 2">
    <name type="scientific">Sphingomonas agrestis</name>
    <dbReference type="NCBI Taxonomy" id="3080540"/>
    <lineage>
        <taxon>Bacteria</taxon>
        <taxon>Pseudomonadati</taxon>
        <taxon>Pseudomonadota</taxon>
        <taxon>Alphaproteobacteria</taxon>
        <taxon>Sphingomonadales</taxon>
        <taxon>Sphingomonadaceae</taxon>
        <taxon>Sphingomonas</taxon>
    </lineage>
</organism>
<name>A0ABU3Y9I5_9SPHN</name>
<dbReference type="EMBL" id="JAWJEJ010000001">
    <property type="protein sequence ID" value="MDV3458029.1"/>
    <property type="molecule type" value="Genomic_DNA"/>
</dbReference>
<comment type="caution">
    <text evidence="1">The sequence shown here is derived from an EMBL/GenBank/DDBJ whole genome shotgun (WGS) entry which is preliminary data.</text>
</comment>
<keyword evidence="2" id="KW-1185">Reference proteome</keyword>
<reference evidence="1 2" key="1">
    <citation type="submission" date="2023-10" db="EMBL/GenBank/DDBJ databases">
        <title>Sphingomonas sp. HF-S4 16S ribosomal RNA gene Genome sequencing and assembly.</title>
        <authorList>
            <person name="Lee H."/>
        </authorList>
    </citation>
    <scope>NUCLEOTIDE SEQUENCE [LARGE SCALE GENOMIC DNA]</scope>
    <source>
        <strain evidence="1 2">HF-S4</strain>
    </source>
</reference>
<evidence type="ECO:0000313" key="1">
    <source>
        <dbReference type="EMBL" id="MDV3458029.1"/>
    </source>
</evidence>